<keyword evidence="6 9" id="KW-0472">Membrane</keyword>
<evidence type="ECO:0000313" key="11">
    <source>
        <dbReference type="EMBL" id="MEM4990036.1"/>
    </source>
</evidence>
<dbReference type="Proteomes" id="UP001495910">
    <property type="component" value="Unassembled WGS sequence"/>
</dbReference>
<feature type="transmembrane region" description="Helical" evidence="9">
    <location>
        <begin position="68"/>
        <end position="86"/>
    </location>
</feature>
<feature type="transmembrane region" description="Helical" evidence="9">
    <location>
        <begin position="178"/>
        <end position="203"/>
    </location>
</feature>
<feature type="transmembrane region" description="Helical" evidence="9">
    <location>
        <begin position="92"/>
        <end position="110"/>
    </location>
</feature>
<evidence type="ECO:0000256" key="2">
    <source>
        <dbReference type="ARBA" id="ARBA00022448"/>
    </source>
</evidence>
<evidence type="ECO:0000256" key="5">
    <source>
        <dbReference type="ARBA" id="ARBA00023065"/>
    </source>
</evidence>
<evidence type="ECO:0000256" key="7">
    <source>
        <dbReference type="ARBA" id="ARBA00023303"/>
    </source>
</evidence>
<feature type="compositionally biased region" description="Basic and acidic residues" evidence="8">
    <location>
        <begin position="233"/>
        <end position="248"/>
    </location>
</feature>
<keyword evidence="4 9" id="KW-1133">Transmembrane helix</keyword>
<gene>
    <name evidence="11" type="ORF">V8G57_21790</name>
</gene>
<feature type="transmembrane region" description="Helical" evidence="9">
    <location>
        <begin position="12"/>
        <end position="29"/>
    </location>
</feature>
<comment type="caution">
    <text evidence="11">The sequence shown here is derived from an EMBL/GenBank/DDBJ whole genome shotgun (WGS) entry which is preliminary data.</text>
</comment>
<dbReference type="SUPFAM" id="SSF81324">
    <property type="entry name" value="Voltage-gated potassium channels"/>
    <property type="match status" value="1"/>
</dbReference>
<dbReference type="PANTHER" id="PTHR11003:SF330">
    <property type="entry name" value="POTASSIUM CHANNEL DOMAIN-CONTAINING PROTEIN"/>
    <property type="match status" value="1"/>
</dbReference>
<organism evidence="11 12">
    <name type="scientific">Collimonas rhizosphaerae</name>
    <dbReference type="NCBI Taxonomy" id="3126357"/>
    <lineage>
        <taxon>Bacteria</taxon>
        <taxon>Pseudomonadati</taxon>
        <taxon>Pseudomonadota</taxon>
        <taxon>Betaproteobacteria</taxon>
        <taxon>Burkholderiales</taxon>
        <taxon>Oxalobacteraceae</taxon>
        <taxon>Collimonas</taxon>
    </lineage>
</organism>
<keyword evidence="2" id="KW-0813">Transport</keyword>
<dbReference type="PANTHER" id="PTHR11003">
    <property type="entry name" value="POTASSIUM CHANNEL, SUBFAMILY K"/>
    <property type="match status" value="1"/>
</dbReference>
<keyword evidence="12" id="KW-1185">Reference proteome</keyword>
<keyword evidence="7 11" id="KW-0407">Ion channel</keyword>
<dbReference type="InterPro" id="IPR003280">
    <property type="entry name" value="2pore_dom_K_chnl"/>
</dbReference>
<feature type="transmembrane region" description="Helical" evidence="9">
    <location>
        <begin position="122"/>
        <end position="143"/>
    </location>
</feature>
<evidence type="ECO:0000259" key="10">
    <source>
        <dbReference type="Pfam" id="PF07885"/>
    </source>
</evidence>
<evidence type="ECO:0000313" key="12">
    <source>
        <dbReference type="Proteomes" id="UP001495910"/>
    </source>
</evidence>
<accession>A0ABU9Q1D0</accession>
<dbReference type="EMBL" id="JBANDC010000019">
    <property type="protein sequence ID" value="MEM4990036.1"/>
    <property type="molecule type" value="Genomic_DNA"/>
</dbReference>
<dbReference type="RefSeq" id="WP_342831176.1">
    <property type="nucleotide sequence ID" value="NZ_JBANDC010000019.1"/>
</dbReference>
<dbReference type="Gene3D" id="1.10.287.70">
    <property type="match status" value="1"/>
</dbReference>
<dbReference type="Pfam" id="PF07885">
    <property type="entry name" value="Ion_trans_2"/>
    <property type="match status" value="1"/>
</dbReference>
<reference evidence="11 12" key="1">
    <citation type="submission" date="2024-02" db="EMBL/GenBank/DDBJ databases">
        <title>Draft genome sequence of Collimonas sp. strain H4R21, an effective mineral-weathering bacterial strain isolated from the beech rhizosphere.</title>
        <authorList>
            <person name="Morin E."/>
            <person name="Uroz S."/>
            <person name="Leveau J.H.J."/>
            <person name="Kumar R."/>
            <person name="Rey M.W."/>
            <person name="Pham J."/>
        </authorList>
    </citation>
    <scope>NUCLEOTIDE SEQUENCE [LARGE SCALE GENOMIC DNA]</scope>
    <source>
        <strain evidence="11 12">H4R21</strain>
    </source>
</reference>
<dbReference type="GO" id="GO:0034220">
    <property type="term" value="P:monoatomic ion transmembrane transport"/>
    <property type="evidence" value="ECO:0007669"/>
    <property type="project" value="UniProtKB-KW"/>
</dbReference>
<evidence type="ECO:0000256" key="9">
    <source>
        <dbReference type="SAM" id="Phobius"/>
    </source>
</evidence>
<proteinExistence type="predicted"/>
<protein>
    <submittedName>
        <fullName evidence="11">Potassium channel family protein</fullName>
    </submittedName>
</protein>
<keyword evidence="5" id="KW-0406">Ion transport</keyword>
<dbReference type="InterPro" id="IPR013099">
    <property type="entry name" value="K_chnl_dom"/>
</dbReference>
<comment type="subcellular location">
    <subcellularLocation>
        <location evidence="1">Membrane</location>
        <topology evidence="1">Multi-pass membrane protein</topology>
    </subcellularLocation>
</comment>
<evidence type="ECO:0000256" key="8">
    <source>
        <dbReference type="SAM" id="MobiDB-lite"/>
    </source>
</evidence>
<keyword evidence="3 9" id="KW-0812">Transmembrane</keyword>
<feature type="region of interest" description="Disordered" evidence="8">
    <location>
        <begin position="233"/>
        <end position="254"/>
    </location>
</feature>
<evidence type="ECO:0000256" key="3">
    <source>
        <dbReference type="ARBA" id="ARBA00022692"/>
    </source>
</evidence>
<name>A0ABU9Q1D0_9BURK</name>
<evidence type="ECO:0000256" key="1">
    <source>
        <dbReference type="ARBA" id="ARBA00004141"/>
    </source>
</evidence>
<evidence type="ECO:0000256" key="6">
    <source>
        <dbReference type="ARBA" id="ARBA00023136"/>
    </source>
</evidence>
<evidence type="ECO:0000256" key="4">
    <source>
        <dbReference type="ARBA" id="ARBA00022989"/>
    </source>
</evidence>
<feature type="domain" description="Potassium channel" evidence="10">
    <location>
        <begin position="132"/>
        <end position="202"/>
    </location>
</feature>
<sequence length="254" mass="27743">MKNPTPVWQQKVLMPAALLLSIPAFYLILAGMGPLYRSLGSGLYVVVAALVGADLLRRDKMKGLRGGAVLLDGVIFVGAVLSVWPGNPPWPMLEWVLRMGYCAIVFFRLLMLSGKYVVSCRLLHVVAFAVAVLAVAGAGFLWLEPRVHTYADGVWLAFITGATVGYGDLVPSTPASRIFAAFIVLLGYALFSVVTANISAMLVGEDEQRLERELHADMRMLRKEISLLHKELKSPRAESRGNDPENAGKKLKHV</sequence>
<feature type="transmembrane region" description="Helical" evidence="9">
    <location>
        <begin position="35"/>
        <end position="56"/>
    </location>
</feature>